<dbReference type="SUPFAM" id="SSF51735">
    <property type="entry name" value="NAD(P)-binding Rossmann-fold domains"/>
    <property type="match status" value="1"/>
</dbReference>
<feature type="domain" description="D-isomer specific 2-hydroxyacid dehydrogenase NAD-binding" evidence="5">
    <location>
        <begin position="104"/>
        <end position="267"/>
    </location>
</feature>
<dbReference type="PANTHER" id="PTHR43333">
    <property type="entry name" value="2-HACID_DH_C DOMAIN-CONTAINING PROTEIN"/>
    <property type="match status" value="1"/>
</dbReference>
<dbReference type="PANTHER" id="PTHR43333:SF1">
    <property type="entry name" value="D-ISOMER SPECIFIC 2-HYDROXYACID DEHYDROGENASE NAD-BINDING DOMAIN-CONTAINING PROTEIN"/>
    <property type="match status" value="1"/>
</dbReference>
<dbReference type="InterPro" id="IPR006139">
    <property type="entry name" value="D-isomer_2_OHA_DH_cat_dom"/>
</dbReference>
<proteinExistence type="inferred from homology"/>
<feature type="domain" description="D-isomer specific 2-hydroxyacid dehydrogenase catalytic" evidence="4">
    <location>
        <begin position="56"/>
        <end position="299"/>
    </location>
</feature>
<evidence type="ECO:0000313" key="6">
    <source>
        <dbReference type="EMBL" id="MBT2134236.1"/>
    </source>
</evidence>
<comment type="similarity">
    <text evidence="3">Belongs to the D-isomer specific 2-hydroxyacid dehydrogenase family.</text>
</comment>
<dbReference type="EMBL" id="JAHFVK010000001">
    <property type="protein sequence ID" value="MBT2134236.1"/>
    <property type="molecule type" value="Genomic_DNA"/>
</dbReference>
<evidence type="ECO:0000313" key="7">
    <source>
        <dbReference type="Proteomes" id="UP000811255"/>
    </source>
</evidence>
<evidence type="ECO:0000259" key="4">
    <source>
        <dbReference type="Pfam" id="PF00389"/>
    </source>
</evidence>
<dbReference type="Proteomes" id="UP000811255">
    <property type="component" value="Unassembled WGS sequence"/>
</dbReference>
<keyword evidence="1 3" id="KW-0560">Oxidoreductase</keyword>
<keyword evidence="2" id="KW-0520">NAD</keyword>
<comment type="caution">
    <text evidence="6">The sequence shown here is derived from an EMBL/GenBank/DDBJ whole genome shotgun (WGS) entry which is preliminary data.</text>
</comment>
<dbReference type="InterPro" id="IPR036291">
    <property type="entry name" value="NAD(P)-bd_dom_sf"/>
</dbReference>
<dbReference type="Gene3D" id="3.40.50.720">
    <property type="entry name" value="NAD(P)-binding Rossmann-like Domain"/>
    <property type="match status" value="2"/>
</dbReference>
<dbReference type="CDD" id="cd05300">
    <property type="entry name" value="2-Hacid_dh_1"/>
    <property type="match status" value="1"/>
</dbReference>
<evidence type="ECO:0000259" key="5">
    <source>
        <dbReference type="Pfam" id="PF02826"/>
    </source>
</evidence>
<dbReference type="SUPFAM" id="SSF52283">
    <property type="entry name" value="Formate/glycerate dehydrogenase catalytic domain-like"/>
    <property type="match status" value="1"/>
</dbReference>
<accession>A0ABS5W424</accession>
<dbReference type="Pfam" id="PF02826">
    <property type="entry name" value="2-Hacid_dh_C"/>
    <property type="match status" value="1"/>
</dbReference>
<name>A0ABS5W424_9SPHN</name>
<organism evidence="6 7">
    <name type="scientific">Croceibacterium selenioxidans</name>
    <dbReference type="NCBI Taxonomy" id="2838833"/>
    <lineage>
        <taxon>Bacteria</taxon>
        <taxon>Pseudomonadati</taxon>
        <taxon>Pseudomonadota</taxon>
        <taxon>Alphaproteobacteria</taxon>
        <taxon>Sphingomonadales</taxon>
        <taxon>Erythrobacteraceae</taxon>
        <taxon>Croceibacterium</taxon>
    </lineage>
</organism>
<evidence type="ECO:0000256" key="3">
    <source>
        <dbReference type="RuleBase" id="RU003719"/>
    </source>
</evidence>
<dbReference type="InterPro" id="IPR006140">
    <property type="entry name" value="D-isomer_DH_NAD-bd"/>
</dbReference>
<sequence length="305" mass="33667">MTIAVLPQHAQPLLEGRLPDWIDVRWWDSVEELHRHAPEAEIGWFDMHVKPPAFRAIELATQLRWLNSSYAGVDWMPLADLQRRGVSLTCGTGLTTQQVAEFAVMTMLAVAKDYPAVVRAQDRADWLAVPPGIRDLAGSRALLLGNGAIGRAIGRVLEAFEVETVPVTSRQGDWREQLGIFDWIVLAVPGTRETRGMIGAAELDVMKPDAVLVNFARADCVDQAALVDALREKRIAAAILDLTDPEPLPPGHPLWSLDNAHITMHLSGIPTPASQARAAERFLRNCERFGKGEPLEARVDLTRGY</sequence>
<gene>
    <name evidence="6" type="ORF">KK137_07830</name>
</gene>
<protein>
    <submittedName>
        <fullName evidence="6">D-2-hydroxyacid dehydrogenase</fullName>
    </submittedName>
</protein>
<evidence type="ECO:0000256" key="1">
    <source>
        <dbReference type="ARBA" id="ARBA00023002"/>
    </source>
</evidence>
<evidence type="ECO:0000256" key="2">
    <source>
        <dbReference type="ARBA" id="ARBA00023027"/>
    </source>
</evidence>
<keyword evidence="7" id="KW-1185">Reference proteome</keyword>
<reference evidence="6 7" key="1">
    <citation type="submission" date="2021-05" db="EMBL/GenBank/DDBJ databases">
        <title>Croceibacterium sp. LX-88 genome sequence.</title>
        <authorList>
            <person name="Luo X."/>
        </authorList>
    </citation>
    <scope>NUCLEOTIDE SEQUENCE [LARGE SCALE GENOMIC DNA]</scope>
    <source>
        <strain evidence="6 7">LX-88</strain>
    </source>
</reference>
<dbReference type="Pfam" id="PF00389">
    <property type="entry name" value="2-Hacid_dh"/>
    <property type="match status" value="1"/>
</dbReference>
<dbReference type="RefSeq" id="WP_214535573.1">
    <property type="nucleotide sequence ID" value="NZ_JAHFVK010000001.1"/>
</dbReference>